<dbReference type="PANTHER" id="PTHR30069">
    <property type="entry name" value="TONB-DEPENDENT OUTER MEMBRANE RECEPTOR"/>
    <property type="match status" value="1"/>
</dbReference>
<dbReference type="GO" id="GO:0015344">
    <property type="term" value="F:siderophore uptake transmembrane transporter activity"/>
    <property type="evidence" value="ECO:0007669"/>
    <property type="project" value="TreeGrafter"/>
</dbReference>
<comment type="subcellular location">
    <subcellularLocation>
        <location evidence="1">Cell outer membrane</location>
        <topology evidence="1">Multi-pass membrane protein</topology>
    </subcellularLocation>
</comment>
<dbReference type="GO" id="GO:0044718">
    <property type="term" value="P:siderophore transmembrane transport"/>
    <property type="evidence" value="ECO:0007669"/>
    <property type="project" value="TreeGrafter"/>
</dbReference>
<dbReference type="Pfam" id="PF00593">
    <property type="entry name" value="TonB_dep_Rec_b-barrel"/>
    <property type="match status" value="1"/>
</dbReference>
<evidence type="ECO:0000256" key="8">
    <source>
        <dbReference type="ARBA" id="ARBA00023237"/>
    </source>
</evidence>
<sequence>MFKIIFSIVGALMLPVITFSQHHSHNHGHEIADSLTYKQISEITVQGALANKLNFPYQMVLGEEAVSHGFITPANALHHVPGVALSRDAIWATSVNIRGFSESKLLFLADGDRMQTASDVAGVLSTVDMGNLEKIEVIKGAGSVIYGTGAMGGVVNFVTKRPGYTEKFKTNGQFSTGFHSVNSLWENNLNVNLTNHDWYLTLDGSYRMAQNTTTPDGKLANSQFNDASWGLKGGMRNGDNQELQVNYNHFEAWDVGLPGGSVFTPGAIVRYLGFTRNQLNGEYVFKDLSHVLKVLSIKAYTQNIKREVENVANSTTAVFPGSYNVTSGLKATADLYFNDYETMTVGVEGWNRDQQTSRMKISTASDTIVIREQPTPRANMFDVGIFAQHKWVVDPKYWTINTGLRLDFIRTANDTAFREISRYKYVNGVRTEVPANKTVLFQEGTKNELAYSAHIDVAFKPAERHKLILSIANAYRVASIEERFKYIDQLGMPLVGNPDLKPEKGLFSNLSYAYTGKKLLFNTDIFASYLFDLITEKEGLYSGIPAWISTNVDQALYLGGEFDLKWLISHVLDFETHASYVYAIDAKTKEHLPFIPALHGIVKLHYHFHDKIGAYAEMDWEFESEEEHGESHEAHRHAIFNAGFHTTPRKIGMINVQFTGGVHNIMNLAYEEHLSSLRGINRLEPGRNVFLKAKILF</sequence>
<dbReference type="InterPro" id="IPR037066">
    <property type="entry name" value="Plug_dom_sf"/>
</dbReference>
<evidence type="ECO:0000259" key="9">
    <source>
        <dbReference type="Pfam" id="PF00593"/>
    </source>
</evidence>
<comment type="caution">
    <text evidence="11">The sequence shown here is derived from an EMBL/GenBank/DDBJ whole genome shotgun (WGS) entry which is preliminary data.</text>
</comment>
<dbReference type="Gene3D" id="2.170.130.10">
    <property type="entry name" value="TonB-dependent receptor, plug domain"/>
    <property type="match status" value="1"/>
</dbReference>
<keyword evidence="3" id="KW-0812">Transmembrane</keyword>
<evidence type="ECO:0000256" key="6">
    <source>
        <dbReference type="ARBA" id="ARBA00023136"/>
    </source>
</evidence>
<dbReference type="Gene3D" id="2.40.170.20">
    <property type="entry name" value="TonB-dependent receptor, beta-barrel domain"/>
    <property type="match status" value="1"/>
</dbReference>
<protein>
    <submittedName>
        <fullName evidence="11">Vitamin B12 transporter BtuB</fullName>
    </submittedName>
</protein>
<keyword evidence="5" id="KW-0798">TonB box</keyword>
<feature type="domain" description="TonB-dependent receptor-like beta-barrel" evidence="9">
    <location>
        <begin position="200"/>
        <end position="608"/>
    </location>
</feature>
<keyword evidence="7" id="KW-0675">Receptor</keyword>
<keyword evidence="4" id="KW-0732">Signal</keyword>
<dbReference type="PROSITE" id="PS52016">
    <property type="entry name" value="TONB_DEPENDENT_REC_3"/>
    <property type="match status" value="1"/>
</dbReference>
<evidence type="ECO:0000256" key="1">
    <source>
        <dbReference type="ARBA" id="ARBA00004571"/>
    </source>
</evidence>
<evidence type="ECO:0000256" key="4">
    <source>
        <dbReference type="ARBA" id="ARBA00022729"/>
    </source>
</evidence>
<dbReference type="AlphaFoldDB" id="A0A644V623"/>
<evidence type="ECO:0000256" key="2">
    <source>
        <dbReference type="ARBA" id="ARBA00022448"/>
    </source>
</evidence>
<name>A0A644V623_9ZZZZ</name>
<keyword evidence="8" id="KW-0998">Cell outer membrane</keyword>
<dbReference type="Pfam" id="PF07715">
    <property type="entry name" value="Plug"/>
    <property type="match status" value="1"/>
</dbReference>
<dbReference type="InterPro" id="IPR039426">
    <property type="entry name" value="TonB-dep_rcpt-like"/>
</dbReference>
<reference evidence="11" key="1">
    <citation type="submission" date="2019-08" db="EMBL/GenBank/DDBJ databases">
        <authorList>
            <person name="Kucharzyk K."/>
            <person name="Murdoch R.W."/>
            <person name="Higgins S."/>
            <person name="Loffler F."/>
        </authorList>
    </citation>
    <scope>NUCLEOTIDE SEQUENCE</scope>
</reference>
<keyword evidence="2" id="KW-0813">Transport</keyword>
<dbReference type="InterPro" id="IPR000531">
    <property type="entry name" value="Beta-barrel_TonB"/>
</dbReference>
<dbReference type="GO" id="GO:0009279">
    <property type="term" value="C:cell outer membrane"/>
    <property type="evidence" value="ECO:0007669"/>
    <property type="project" value="UniProtKB-SubCell"/>
</dbReference>
<dbReference type="EMBL" id="VSSQ01000219">
    <property type="protein sequence ID" value="MPL86263.1"/>
    <property type="molecule type" value="Genomic_DNA"/>
</dbReference>
<gene>
    <name evidence="11" type="primary">btuB_31</name>
    <name evidence="11" type="ORF">SDC9_32241</name>
</gene>
<evidence type="ECO:0000259" key="10">
    <source>
        <dbReference type="Pfam" id="PF07715"/>
    </source>
</evidence>
<dbReference type="InterPro" id="IPR036942">
    <property type="entry name" value="Beta-barrel_TonB_sf"/>
</dbReference>
<evidence type="ECO:0000256" key="7">
    <source>
        <dbReference type="ARBA" id="ARBA00023170"/>
    </source>
</evidence>
<dbReference type="InterPro" id="IPR012910">
    <property type="entry name" value="Plug_dom"/>
</dbReference>
<feature type="domain" description="TonB-dependent receptor plug" evidence="10">
    <location>
        <begin position="67"/>
        <end position="154"/>
    </location>
</feature>
<evidence type="ECO:0000256" key="3">
    <source>
        <dbReference type="ARBA" id="ARBA00022692"/>
    </source>
</evidence>
<accession>A0A644V623</accession>
<dbReference type="PANTHER" id="PTHR30069:SF29">
    <property type="entry name" value="HEMOGLOBIN AND HEMOGLOBIN-HAPTOGLOBIN-BINDING PROTEIN 1-RELATED"/>
    <property type="match status" value="1"/>
</dbReference>
<organism evidence="11">
    <name type="scientific">bioreactor metagenome</name>
    <dbReference type="NCBI Taxonomy" id="1076179"/>
    <lineage>
        <taxon>unclassified sequences</taxon>
        <taxon>metagenomes</taxon>
        <taxon>ecological metagenomes</taxon>
    </lineage>
</organism>
<evidence type="ECO:0000313" key="11">
    <source>
        <dbReference type="EMBL" id="MPL86263.1"/>
    </source>
</evidence>
<proteinExistence type="predicted"/>
<dbReference type="SUPFAM" id="SSF56935">
    <property type="entry name" value="Porins"/>
    <property type="match status" value="1"/>
</dbReference>
<evidence type="ECO:0000256" key="5">
    <source>
        <dbReference type="ARBA" id="ARBA00023077"/>
    </source>
</evidence>
<keyword evidence="6" id="KW-0472">Membrane</keyword>